<gene>
    <name evidence="1" type="ORF">AOQ84DRAFT_290659</name>
</gene>
<dbReference type="AlphaFoldDB" id="A0A8E2JUK1"/>
<evidence type="ECO:0000313" key="2">
    <source>
        <dbReference type="Proteomes" id="UP000250140"/>
    </source>
</evidence>
<reference evidence="1 2" key="1">
    <citation type="journal article" date="2016" name="Nat. Commun.">
        <title>Ectomycorrhizal ecology is imprinted in the genome of the dominant symbiotic fungus Cenococcum geophilum.</title>
        <authorList>
            <consortium name="DOE Joint Genome Institute"/>
            <person name="Peter M."/>
            <person name="Kohler A."/>
            <person name="Ohm R.A."/>
            <person name="Kuo A."/>
            <person name="Krutzmann J."/>
            <person name="Morin E."/>
            <person name="Arend M."/>
            <person name="Barry K.W."/>
            <person name="Binder M."/>
            <person name="Choi C."/>
            <person name="Clum A."/>
            <person name="Copeland A."/>
            <person name="Grisel N."/>
            <person name="Haridas S."/>
            <person name="Kipfer T."/>
            <person name="LaButti K."/>
            <person name="Lindquist E."/>
            <person name="Lipzen A."/>
            <person name="Maire R."/>
            <person name="Meier B."/>
            <person name="Mihaltcheva S."/>
            <person name="Molinier V."/>
            <person name="Murat C."/>
            <person name="Poggeler S."/>
            <person name="Quandt C.A."/>
            <person name="Sperisen C."/>
            <person name="Tritt A."/>
            <person name="Tisserant E."/>
            <person name="Crous P.W."/>
            <person name="Henrissat B."/>
            <person name="Nehls U."/>
            <person name="Egli S."/>
            <person name="Spatafora J.W."/>
            <person name="Grigoriev I.V."/>
            <person name="Martin F.M."/>
        </authorList>
    </citation>
    <scope>NUCLEOTIDE SEQUENCE [LARGE SCALE GENOMIC DNA]</scope>
    <source>
        <strain evidence="1 2">CBS 207.34</strain>
    </source>
</reference>
<evidence type="ECO:0008006" key="3">
    <source>
        <dbReference type="Google" id="ProtNLM"/>
    </source>
</evidence>
<sequence>MWQWQTAYDELATYVWNPEPTTLTYYFGIPLDYADDFSKTTSMFAFEVYGSREDLYGTHLSSPAMARFLAAIPAFSTTGLDLSHCRCVSGYVDPTGDKPECGIMQDTRIVCISPSARGKTLASLQKLAERVERTERAAIRKSVYTYQVFESLDDEISARIFARFSDREAMERFLRREEVVGFWMGVKEEVKSMECRGYLPNGKGWLHC</sequence>
<dbReference type="OrthoDB" id="5328688at2759"/>
<proteinExistence type="predicted"/>
<organism evidence="1 2">
    <name type="scientific">Glonium stellatum</name>
    <dbReference type="NCBI Taxonomy" id="574774"/>
    <lineage>
        <taxon>Eukaryota</taxon>
        <taxon>Fungi</taxon>
        <taxon>Dikarya</taxon>
        <taxon>Ascomycota</taxon>
        <taxon>Pezizomycotina</taxon>
        <taxon>Dothideomycetes</taxon>
        <taxon>Pleosporomycetidae</taxon>
        <taxon>Gloniales</taxon>
        <taxon>Gloniaceae</taxon>
        <taxon>Glonium</taxon>
    </lineage>
</organism>
<dbReference type="Gene3D" id="3.30.70.100">
    <property type="match status" value="1"/>
</dbReference>
<evidence type="ECO:0000313" key="1">
    <source>
        <dbReference type="EMBL" id="OCL09737.1"/>
    </source>
</evidence>
<protein>
    <recommendedName>
        <fullName evidence="3">ABM domain-containing protein</fullName>
    </recommendedName>
</protein>
<dbReference type="Proteomes" id="UP000250140">
    <property type="component" value="Unassembled WGS sequence"/>
</dbReference>
<name>A0A8E2JUK1_9PEZI</name>
<accession>A0A8E2JUK1</accession>
<dbReference type="EMBL" id="KV749372">
    <property type="protein sequence ID" value="OCL09737.1"/>
    <property type="molecule type" value="Genomic_DNA"/>
</dbReference>
<keyword evidence="2" id="KW-1185">Reference proteome</keyword>